<dbReference type="GO" id="GO:0022857">
    <property type="term" value="F:transmembrane transporter activity"/>
    <property type="evidence" value="ECO:0007669"/>
    <property type="project" value="TreeGrafter"/>
</dbReference>
<evidence type="ECO:0000313" key="9">
    <source>
        <dbReference type="EMBL" id="ROR72577.1"/>
    </source>
</evidence>
<dbReference type="Proteomes" id="UP000280668">
    <property type="component" value="Unassembled WGS sequence"/>
</dbReference>
<gene>
    <name evidence="9" type="ORF">EDD31_0932</name>
</gene>
<dbReference type="AlphaFoldDB" id="A0A3N2BBF3"/>
<evidence type="ECO:0000256" key="2">
    <source>
        <dbReference type="ARBA" id="ARBA00022475"/>
    </source>
</evidence>
<feature type="transmembrane region" description="Helical" evidence="7">
    <location>
        <begin position="297"/>
        <end position="321"/>
    </location>
</feature>
<name>A0A3N2BBF3_9MICO</name>
<evidence type="ECO:0000313" key="10">
    <source>
        <dbReference type="Proteomes" id="UP000280668"/>
    </source>
</evidence>
<evidence type="ECO:0000256" key="3">
    <source>
        <dbReference type="ARBA" id="ARBA00022692"/>
    </source>
</evidence>
<evidence type="ECO:0000256" key="7">
    <source>
        <dbReference type="SAM" id="Phobius"/>
    </source>
</evidence>
<evidence type="ECO:0000256" key="1">
    <source>
        <dbReference type="ARBA" id="ARBA00004651"/>
    </source>
</evidence>
<keyword evidence="3 7" id="KW-0812">Transmembrane</keyword>
<reference evidence="9 10" key="1">
    <citation type="submission" date="2018-11" db="EMBL/GenBank/DDBJ databases">
        <title>Sequencing the genomes of 1000 actinobacteria strains.</title>
        <authorList>
            <person name="Klenk H.-P."/>
        </authorList>
    </citation>
    <scope>NUCLEOTIDE SEQUENCE [LARGE SCALE GENOMIC DNA]</scope>
    <source>
        <strain evidence="9 10">DSM 11294</strain>
    </source>
</reference>
<accession>A0A3N2BBF3</accession>
<dbReference type="PANTHER" id="PTHR30572:SF4">
    <property type="entry name" value="ABC TRANSPORTER PERMEASE YTRF"/>
    <property type="match status" value="1"/>
</dbReference>
<dbReference type="PANTHER" id="PTHR30572">
    <property type="entry name" value="MEMBRANE COMPONENT OF TRANSPORTER-RELATED"/>
    <property type="match status" value="1"/>
</dbReference>
<dbReference type="Pfam" id="PF02687">
    <property type="entry name" value="FtsX"/>
    <property type="match status" value="1"/>
</dbReference>
<organism evidence="9 10">
    <name type="scientific">Bogoriella caseilytica</name>
    <dbReference type="NCBI Taxonomy" id="56055"/>
    <lineage>
        <taxon>Bacteria</taxon>
        <taxon>Bacillati</taxon>
        <taxon>Actinomycetota</taxon>
        <taxon>Actinomycetes</taxon>
        <taxon>Micrococcales</taxon>
        <taxon>Bogoriellaceae</taxon>
        <taxon>Bogoriella</taxon>
    </lineage>
</organism>
<dbReference type="InterPro" id="IPR050250">
    <property type="entry name" value="Macrolide_Exporter_MacB"/>
</dbReference>
<evidence type="ECO:0000256" key="4">
    <source>
        <dbReference type="ARBA" id="ARBA00022989"/>
    </source>
</evidence>
<comment type="subcellular location">
    <subcellularLocation>
        <location evidence="1">Cell membrane</location>
        <topology evidence="1">Multi-pass membrane protein</topology>
    </subcellularLocation>
</comment>
<feature type="transmembrane region" description="Helical" evidence="7">
    <location>
        <begin position="1000"/>
        <end position="1024"/>
    </location>
</feature>
<dbReference type="EMBL" id="RKHK01000001">
    <property type="protein sequence ID" value="ROR72577.1"/>
    <property type="molecule type" value="Genomic_DNA"/>
</dbReference>
<feature type="transmembrane region" description="Helical" evidence="7">
    <location>
        <begin position="455"/>
        <end position="480"/>
    </location>
</feature>
<dbReference type="RefSeq" id="WP_123303123.1">
    <property type="nucleotide sequence ID" value="NZ_RKHK01000001.1"/>
</dbReference>
<protein>
    <recommendedName>
        <fullName evidence="8">ABC3 transporter permease C-terminal domain-containing protein</fullName>
    </recommendedName>
</protein>
<feature type="transmembrane region" description="Helical" evidence="7">
    <location>
        <begin position="501"/>
        <end position="525"/>
    </location>
</feature>
<evidence type="ECO:0000259" key="8">
    <source>
        <dbReference type="Pfam" id="PF02687"/>
    </source>
</evidence>
<evidence type="ECO:0000256" key="6">
    <source>
        <dbReference type="ARBA" id="ARBA00038076"/>
    </source>
</evidence>
<evidence type="ECO:0000256" key="5">
    <source>
        <dbReference type="ARBA" id="ARBA00023136"/>
    </source>
</evidence>
<keyword evidence="2" id="KW-1003">Cell membrane</keyword>
<dbReference type="OrthoDB" id="3719151at2"/>
<feature type="transmembrane region" description="Helical" evidence="7">
    <location>
        <begin position="947"/>
        <end position="969"/>
    </location>
</feature>
<feature type="domain" description="ABC3 transporter permease C-terminal" evidence="8">
    <location>
        <begin position="951"/>
        <end position="1074"/>
    </location>
</feature>
<dbReference type="GO" id="GO:0005886">
    <property type="term" value="C:plasma membrane"/>
    <property type="evidence" value="ECO:0007669"/>
    <property type="project" value="UniProtKB-SubCell"/>
</dbReference>
<comment type="similarity">
    <text evidence="6">Belongs to the ABC-4 integral membrane protein family.</text>
</comment>
<keyword evidence="4 7" id="KW-1133">Transmembrane helix</keyword>
<proteinExistence type="inferred from homology"/>
<keyword evidence="5 7" id="KW-0472">Membrane</keyword>
<feature type="transmembrane region" description="Helical" evidence="7">
    <location>
        <begin position="415"/>
        <end position="435"/>
    </location>
</feature>
<keyword evidence="10" id="KW-1185">Reference proteome</keyword>
<feature type="transmembrane region" description="Helical" evidence="7">
    <location>
        <begin position="372"/>
        <end position="395"/>
    </location>
</feature>
<comment type="caution">
    <text evidence="9">The sequence shown here is derived from an EMBL/GenBank/DDBJ whole genome shotgun (WGS) entry which is preliminary data.</text>
</comment>
<feature type="transmembrane region" description="Helical" evidence="7">
    <location>
        <begin position="1044"/>
        <end position="1063"/>
    </location>
</feature>
<dbReference type="InterPro" id="IPR003838">
    <property type="entry name" value="ABC3_permease_C"/>
</dbReference>
<feature type="transmembrane region" description="Helical" evidence="7">
    <location>
        <begin position="342"/>
        <end position="366"/>
    </location>
</feature>
<sequence length="1085" mass="111104">MGTTWLMVRRIRSRSGLLAVMATMTALVTLAVAGVQSYLAVAAVDGLRDAVDEAGEGARSAVLQTRQAEGAEAAGEQREIAQQAIAAALPADAQLHVDVRSVPQNLLDRDGSLVLGTDSDIAGHAAVIEGSWEGWEGEATREESESAFTGALHAGAAESLGVRVGDSLRLPGAAGADLELVITALWRPRDPEAWRWDNDPLRTGVDPLDEGTVGTMLVSAEALEHADTTPFARWTITATETALRQDTLEQWHSGLDRAQDALRDSGVTVRGQTMTGELATTLSEADEGLAAVRAATAIPLAVAVAVSLVALAQLARLVAVVRERETGVLLARGASRGQLRMLGAVEGLLTAVPGALLGAAVVLAALGGRDGFRLTPVLVTALLAASATFAVHVTVQARAAAHAARGGETGRVVRVAQPVLLVGGAGAAGYAMWHFRRTGSPLIPGSNDIDVISVVAPALAMFVLALLAAGAIGPLTALLARLGAARRALSPVLELRQVSRRITVGAVPVVLVAMAAAVVTLVASYTGTWQSMRTSSAQVLAGADVRVELGSGRISAGRAQPEVSGIAGLPSVSSAAPVLRAPLAAEDEEGAAGMLVALPVDDLDVLRAPLASIGPEAAATALNGQGITAVPLPGGAGMLEFELRGQAQSELQHAHPGQREVTARVWLRDEGGQLHLAESEGSLELIAADSSIVREVEGSTGQLEGRETIVELDGVGEEVTSTLSVELPELAGAEIVALDLQVEVGAEATSFELSIDALRAAGQDLLDGSEAWTLRTPFAVNEGEAMTSDPAGHLAASGTLSAPMVAVGGGSLAPPTIRNALPAVPLRFFPGEPAHYVPVLATPGLPLTETGTRMRVAGVPVELRPVDRLELVPGAPSGAAALSDLATVHEVLLSRSDSIPATSEIWAEAAHDPAVTAAEVQRHAGAGYTVLAAGDGSADGISRPALGAYWAAAAAAILLALPAVGAVVLTQLEARRGEVVVLRAAGAGSSHQARSRRREILGLTLTAVVTGAAAGLLVSAAIVVPLVRSTTPDVSAAVPMSMQVSAAPALAVLGGIALLLMVMGRWYGRAVRRQALDTTWREEVR</sequence>